<dbReference type="GO" id="GO:0004519">
    <property type="term" value="F:endonuclease activity"/>
    <property type="evidence" value="ECO:0007669"/>
    <property type="project" value="UniProtKB-KW"/>
</dbReference>
<accession>F2YGQ2</accession>
<protein>
    <submittedName>
        <fullName evidence="2">Intron-encoded endonuclease protein</fullName>
    </submittedName>
</protein>
<gene>
    <name evidence="2" type="primary">orf154</name>
</gene>
<keyword evidence="3" id="KW-1185">Reference proteome</keyword>
<dbReference type="SUPFAM" id="SSF82771">
    <property type="entry name" value="GIY-YIG endonuclease"/>
    <property type="match status" value="1"/>
</dbReference>
<dbReference type="Gene3D" id="3.40.1440.10">
    <property type="entry name" value="GIY-YIG endonuclease"/>
    <property type="match status" value="1"/>
</dbReference>
<keyword evidence="2" id="KW-0255">Endonuclease</keyword>
<keyword evidence="2" id="KW-0934">Plastid</keyword>
<evidence type="ECO:0000313" key="2">
    <source>
        <dbReference type="EMBL" id="ADZ05060.1"/>
    </source>
</evidence>
<evidence type="ECO:0000259" key="1">
    <source>
        <dbReference type="PROSITE" id="PS50164"/>
    </source>
</evidence>
<keyword evidence="2" id="KW-0378">Hydrolase</keyword>
<keyword evidence="2" id="KW-0540">Nuclease</keyword>
<geneLocation type="plastid" evidence="2"/>
<dbReference type="InterPro" id="IPR000305">
    <property type="entry name" value="GIY-YIG_endonuc"/>
</dbReference>
<dbReference type="KEGG" id="cvr:ChvaP_p070"/>
<dbReference type="Pfam" id="PF01541">
    <property type="entry name" value="GIY-YIG"/>
    <property type="match status" value="1"/>
</dbReference>
<feature type="domain" description="GIY-YIG" evidence="1">
    <location>
        <begin position="10"/>
        <end position="102"/>
    </location>
</feature>
<dbReference type="EMBL" id="HQ914635">
    <property type="protein sequence ID" value="ADZ05060.1"/>
    <property type="molecule type" value="Genomic_DNA"/>
</dbReference>
<proteinExistence type="predicted"/>
<sequence>MTKENLLVFCYPGLYEIYCEQTKRSYFGQTENVISRLGRHFNDLEAQNHEVCLLQRDWVLFGRDAFSFRIVICGLEWKSKTKRLLGEKELIDACDHQVYHKLRPTLSTYKKERTFGGGDYLDGCPTTRKIRLFGNRGSSSQEAKRKPSVCSKR</sequence>
<dbReference type="Proteomes" id="UP000008141">
    <property type="component" value="Plastid"/>
</dbReference>
<name>F2YGQ2_CHLVA</name>
<dbReference type="GeneID" id="10523740"/>
<evidence type="ECO:0000313" key="3">
    <source>
        <dbReference type="Proteomes" id="UP000008141"/>
    </source>
</evidence>
<reference evidence="2 3" key="1">
    <citation type="submission" date="2011-01" db="EMBL/GenBank/DDBJ databases">
        <title>Plastid genome of Chlorella sp. NC64A.</title>
        <authorList>
            <person name="Smith D.R."/>
            <person name="Yamada T."/>
            <person name="Grigoriev I.V."/>
            <person name="Van Etten J.L."/>
        </authorList>
    </citation>
    <scope>NUCLEOTIDE SEQUENCE [LARGE SCALE GENOMIC DNA]</scope>
    <source>
        <strain evidence="2 3">NC64A</strain>
    </source>
</reference>
<dbReference type="InParanoid" id="F2YGQ2"/>
<dbReference type="AlphaFoldDB" id="F2YGQ2"/>
<organism evidence="3">
    <name type="scientific">Chlorella variabilis</name>
    <name type="common">Green alga</name>
    <dbReference type="NCBI Taxonomy" id="554065"/>
    <lineage>
        <taxon>Eukaryota</taxon>
        <taxon>Viridiplantae</taxon>
        <taxon>Chlorophyta</taxon>
        <taxon>core chlorophytes</taxon>
        <taxon>Trebouxiophyceae</taxon>
        <taxon>Chlorellales</taxon>
        <taxon>Chlorellaceae</taxon>
        <taxon>Chlorella clade</taxon>
        <taxon>Chlorella</taxon>
    </lineage>
</organism>
<dbReference type="CDD" id="cd10437">
    <property type="entry name" value="GIY-YIG_HE_I-TevI_like"/>
    <property type="match status" value="1"/>
</dbReference>
<dbReference type="RefSeq" id="YP_004347812.1">
    <property type="nucleotide sequence ID" value="NC_015359.1"/>
</dbReference>
<dbReference type="InterPro" id="IPR035901">
    <property type="entry name" value="GIY-YIG_endonuc_sf"/>
</dbReference>
<dbReference type="PROSITE" id="PS50164">
    <property type="entry name" value="GIY_YIG"/>
    <property type="match status" value="1"/>
</dbReference>